<dbReference type="InterPro" id="IPR001130">
    <property type="entry name" value="TatD-like"/>
</dbReference>
<feature type="binding site" evidence="1">
    <location>
        <position position="224"/>
    </location>
    <ligand>
        <name>a divalent metal cation</name>
        <dbReference type="ChEBI" id="CHEBI:60240"/>
        <label>1</label>
    </ligand>
</feature>
<dbReference type="CDD" id="cd01310">
    <property type="entry name" value="TatD_DNAse"/>
    <property type="match status" value="1"/>
</dbReference>
<evidence type="ECO:0000313" key="3">
    <source>
        <dbReference type="Proteomes" id="UP000053750"/>
    </source>
</evidence>
<dbReference type="EMBL" id="JFHU01000274">
    <property type="protein sequence ID" value="EXX84637.1"/>
    <property type="molecule type" value="Genomic_DNA"/>
</dbReference>
<feature type="binding site" evidence="1">
    <location>
        <position position="152"/>
    </location>
    <ligand>
        <name>a divalent metal cation</name>
        <dbReference type="ChEBI" id="CHEBI:60240"/>
        <label>2</label>
    </ligand>
</feature>
<evidence type="ECO:0000256" key="1">
    <source>
        <dbReference type="PIRSR" id="PIRSR005902-1"/>
    </source>
</evidence>
<name>A0A9W5RYR6_9BACL</name>
<keyword evidence="1" id="KW-0479">Metal-binding</keyword>
<proteinExistence type="predicted"/>
<keyword evidence="3" id="KW-1185">Reference proteome</keyword>
<dbReference type="GO" id="GO:0046872">
    <property type="term" value="F:metal ion binding"/>
    <property type="evidence" value="ECO:0007669"/>
    <property type="project" value="UniProtKB-KW"/>
</dbReference>
<comment type="caution">
    <text evidence="2">The sequence shown here is derived from an EMBL/GenBank/DDBJ whole genome shotgun (WGS) entry which is preliminary data.</text>
</comment>
<feature type="binding site" evidence="1">
    <location>
        <position position="176"/>
    </location>
    <ligand>
        <name>a divalent metal cation</name>
        <dbReference type="ChEBI" id="CHEBI:60240"/>
        <label>2</label>
    </ligand>
</feature>
<feature type="binding site" evidence="1">
    <location>
        <position position="21"/>
    </location>
    <ligand>
        <name>a divalent metal cation</name>
        <dbReference type="ChEBI" id="CHEBI:60240"/>
        <label>1</label>
    </ligand>
</feature>
<protein>
    <submittedName>
        <fullName evidence="2">DNAase</fullName>
    </submittedName>
</protein>
<gene>
    <name evidence="2" type="ORF">BG53_10830</name>
</gene>
<dbReference type="Gene3D" id="3.20.20.140">
    <property type="entry name" value="Metal-dependent hydrolases"/>
    <property type="match status" value="1"/>
</dbReference>
<feature type="binding site" evidence="1">
    <location>
        <position position="19"/>
    </location>
    <ligand>
        <name>a divalent metal cation</name>
        <dbReference type="ChEBI" id="CHEBI:60240"/>
        <label>1</label>
    </ligand>
</feature>
<dbReference type="AlphaFoldDB" id="A0A9W5RYR6"/>
<feature type="binding site" evidence="1">
    <location>
        <position position="108"/>
    </location>
    <ligand>
        <name>a divalent metal cation</name>
        <dbReference type="ChEBI" id="CHEBI:60240"/>
        <label>1</label>
    </ligand>
</feature>
<dbReference type="GO" id="GO:0016788">
    <property type="term" value="F:hydrolase activity, acting on ester bonds"/>
    <property type="evidence" value="ECO:0007669"/>
    <property type="project" value="InterPro"/>
</dbReference>
<sequence>MRVTEAKSEHYGYKWVDSHIHLDLYEEQERKALLREAFAAGMEAVVSVSMNLASSQANRELRLAYPEQIMPAYGFHPERPLPSAEEEEELFAWIRERHREGEPFAIGEVGLPYYTRTEAEAAGEAFDEAPYLRLLERFAALAAELERPIVLHAVYEDAAKACALLEKYGVRRAHFHWFKGPEETISRMASNGYFVSVTPDVAYEEEMTALVRRYPADRLMTETDGPWPFEGPYEGRLTSPVMAADVVLRIAELRGTLPAEEAARLLANAKAFYGIGAGRATS</sequence>
<dbReference type="SUPFAM" id="SSF51556">
    <property type="entry name" value="Metallo-dependent hydrolases"/>
    <property type="match status" value="1"/>
</dbReference>
<dbReference type="PIRSF" id="PIRSF005902">
    <property type="entry name" value="DNase_TatD"/>
    <property type="match status" value="1"/>
</dbReference>
<accession>A0A9W5RYR6</accession>
<reference evidence="2 3" key="1">
    <citation type="submission" date="2014-02" db="EMBL/GenBank/DDBJ databases">
        <title>Genome sequence of Paenibacillus darwinianus reveals adaptive mechanisms for survival in Antarctic soils.</title>
        <authorList>
            <person name="Dsouza M."/>
            <person name="Taylor M.W."/>
            <person name="Turner S.J."/>
            <person name="Aislabie J."/>
        </authorList>
    </citation>
    <scope>NUCLEOTIDE SEQUENCE [LARGE SCALE GENOMIC DNA]</scope>
    <source>
        <strain evidence="2 3">CE1</strain>
    </source>
</reference>
<dbReference type="Proteomes" id="UP000053750">
    <property type="component" value="Unassembled WGS sequence"/>
</dbReference>
<organism evidence="2 3">
    <name type="scientific">Paenibacillus darwinianus</name>
    <dbReference type="NCBI Taxonomy" id="1380763"/>
    <lineage>
        <taxon>Bacteria</taxon>
        <taxon>Bacillati</taxon>
        <taxon>Bacillota</taxon>
        <taxon>Bacilli</taxon>
        <taxon>Bacillales</taxon>
        <taxon>Paenibacillaceae</taxon>
        <taxon>Paenibacillus</taxon>
    </lineage>
</organism>
<dbReference type="Pfam" id="PF01026">
    <property type="entry name" value="TatD_DNase"/>
    <property type="match status" value="1"/>
</dbReference>
<evidence type="ECO:0000313" key="2">
    <source>
        <dbReference type="EMBL" id="EXX84637.1"/>
    </source>
</evidence>
<dbReference type="InterPro" id="IPR032466">
    <property type="entry name" value="Metal_Hydrolase"/>
</dbReference>
<dbReference type="PANTHER" id="PTHR46124">
    <property type="entry name" value="D-AMINOACYL-TRNA DEACYLASE"/>
    <property type="match status" value="1"/>
</dbReference>
<dbReference type="PANTHER" id="PTHR46124:SF2">
    <property type="entry name" value="D-AMINOACYL-TRNA DEACYLASE"/>
    <property type="match status" value="1"/>
</dbReference>